<dbReference type="InterPro" id="IPR001295">
    <property type="entry name" value="Dihydroorotate_DH_CS"/>
</dbReference>
<keyword evidence="5 9" id="KW-0285">Flavoprotein</keyword>
<evidence type="ECO:0000256" key="1">
    <source>
        <dbReference type="ARBA" id="ARBA00004496"/>
    </source>
</evidence>
<feature type="binding site" evidence="9">
    <location>
        <position position="128"/>
    </location>
    <ligand>
        <name>substrate</name>
    </ligand>
</feature>
<sequence length="307" mass="32631">MVKDLSVNIGPLTMANPVGVASGTFGYGSEYEELIEIDALGALYTKAVTLEPRPGNMIPRIVETRSGMLNSIGLANVGSRRFVTEKYPGLKSYKTSVIVNLAGTMLEDYLETLEYLEEHAPLAGYEVNLSCPNVKCGGMALGTDPEQVELVAKTLRKATDKALIIKLSPNVTDITEIARAAEAGGADAVSCINTLVGMLIDTRTKRPVLASETGGLSGPAIFPVGLAATYRVARAVNIPVIGLGGISTADEAIQYLLAGASAIQLGTINFVNPDAGTEVLEGIRSYMEENGLERISDFHQYLHRKVI</sequence>
<dbReference type="EC" id="1.3.-.-" evidence="9"/>
<dbReference type="GO" id="GO:0005737">
    <property type="term" value="C:cytoplasm"/>
    <property type="evidence" value="ECO:0007669"/>
    <property type="project" value="UniProtKB-SubCell"/>
</dbReference>
<keyword evidence="12" id="KW-1185">Reference proteome</keyword>
<evidence type="ECO:0000256" key="4">
    <source>
        <dbReference type="ARBA" id="ARBA00022490"/>
    </source>
</evidence>
<dbReference type="FunFam" id="3.20.20.70:FF:000027">
    <property type="entry name" value="Dihydropyrimidine dehydrogenase [NADP(+)]"/>
    <property type="match status" value="1"/>
</dbReference>
<feature type="active site" description="Nucleophile" evidence="9">
    <location>
        <position position="131"/>
    </location>
</feature>
<feature type="binding site" evidence="9">
    <location>
        <begin position="193"/>
        <end position="194"/>
    </location>
    <ligand>
        <name>substrate</name>
    </ligand>
</feature>
<evidence type="ECO:0000256" key="6">
    <source>
        <dbReference type="ARBA" id="ARBA00022643"/>
    </source>
</evidence>
<evidence type="ECO:0000256" key="5">
    <source>
        <dbReference type="ARBA" id="ARBA00022630"/>
    </source>
</evidence>
<dbReference type="HAMAP" id="MF_00224">
    <property type="entry name" value="DHO_dh_type1"/>
    <property type="match status" value="1"/>
</dbReference>
<dbReference type="PANTHER" id="PTHR48109:SF1">
    <property type="entry name" value="DIHYDROOROTATE DEHYDROGENASE (FUMARATE)"/>
    <property type="match status" value="1"/>
</dbReference>
<proteinExistence type="inferred from homology"/>
<dbReference type="InterPro" id="IPR012135">
    <property type="entry name" value="Dihydroorotate_DH_1_2"/>
</dbReference>
<feature type="binding site" evidence="9">
    <location>
        <position position="192"/>
    </location>
    <ligand>
        <name>FMN</name>
        <dbReference type="ChEBI" id="CHEBI:58210"/>
    </ligand>
</feature>
<feature type="binding site" evidence="9">
    <location>
        <begin position="266"/>
        <end position="267"/>
    </location>
    <ligand>
        <name>FMN</name>
        <dbReference type="ChEBI" id="CHEBI:58210"/>
    </ligand>
</feature>
<comment type="subcellular location">
    <subcellularLocation>
        <location evidence="1 9">Cytoplasm</location>
    </subcellularLocation>
</comment>
<feature type="binding site" evidence="9">
    <location>
        <position position="218"/>
    </location>
    <ligand>
        <name>FMN</name>
        <dbReference type="ChEBI" id="CHEBI:58210"/>
    </ligand>
</feature>
<feature type="binding site" evidence="9">
    <location>
        <begin position="70"/>
        <end position="74"/>
    </location>
    <ligand>
        <name>substrate</name>
    </ligand>
</feature>
<dbReference type="Pfam" id="PF01180">
    <property type="entry name" value="DHO_dh"/>
    <property type="match status" value="1"/>
</dbReference>
<dbReference type="eggNOG" id="COG0167">
    <property type="taxonomic scope" value="Bacteria"/>
</dbReference>
<dbReference type="InterPro" id="IPR050074">
    <property type="entry name" value="DHO_dehydrogenase"/>
</dbReference>
<dbReference type="GO" id="GO:0044205">
    <property type="term" value="P:'de novo' UMP biosynthetic process"/>
    <property type="evidence" value="ECO:0007669"/>
    <property type="project" value="UniProtKB-UniRule"/>
</dbReference>
<dbReference type="PANTHER" id="PTHR48109">
    <property type="entry name" value="DIHYDROOROTATE DEHYDROGENASE (QUINONE), MITOCHONDRIAL-RELATED"/>
    <property type="match status" value="1"/>
</dbReference>
<dbReference type="RefSeq" id="WP_024268528.1">
    <property type="nucleotide sequence ID" value="NC_023035.1"/>
</dbReference>
<dbReference type="PROSITE" id="PS00912">
    <property type="entry name" value="DHODEHASE_2"/>
    <property type="match status" value="1"/>
</dbReference>
<name>V5WJA3_9SPIO</name>
<dbReference type="InterPro" id="IPR005720">
    <property type="entry name" value="Dihydroorotate_DH_cat"/>
</dbReference>
<dbReference type="InterPro" id="IPR049622">
    <property type="entry name" value="Dihydroorotate_DH_I"/>
</dbReference>
<keyword evidence="4 9" id="KW-0963">Cytoplasm</keyword>
<dbReference type="KEGG" id="slr:L21SP2_2263"/>
<feature type="binding site" evidence="9">
    <location>
        <position position="100"/>
    </location>
    <ligand>
        <name>FMN</name>
        <dbReference type="ChEBI" id="CHEBI:58210"/>
    </ligand>
</feature>
<comment type="pathway">
    <text evidence="2 9">Pyrimidine metabolism; UMP biosynthesis via de novo pathway.</text>
</comment>
<evidence type="ECO:0000313" key="11">
    <source>
        <dbReference type="EMBL" id="AHC15624.1"/>
    </source>
</evidence>
<comment type="similarity">
    <text evidence="3 9">Belongs to the dihydroorotate dehydrogenase family. Type 1 subfamily.</text>
</comment>
<keyword evidence="8 9" id="KW-0560">Oxidoreductase</keyword>
<accession>V5WJA3</accession>
<dbReference type="UniPathway" id="UPA00070"/>
<evidence type="ECO:0000256" key="3">
    <source>
        <dbReference type="ARBA" id="ARBA00008008"/>
    </source>
</evidence>
<comment type="cofactor">
    <cofactor evidence="9">
        <name>FMN</name>
        <dbReference type="ChEBI" id="CHEBI:58210"/>
    </cofactor>
    <text evidence="9">Binds 1 FMN per subunit.</text>
</comment>
<protein>
    <recommendedName>
        <fullName evidence="9">Dihydroorotate dehydrogenase</fullName>
        <shortName evidence="9">DHOD</shortName>
        <shortName evidence="9">DHODase</shortName>
        <shortName evidence="9">DHOdehase</shortName>
        <ecNumber evidence="9">1.3.-.-</ecNumber>
    </recommendedName>
</protein>
<feature type="binding site" evidence="9">
    <location>
        <begin position="46"/>
        <end position="47"/>
    </location>
    <ligand>
        <name>FMN</name>
        <dbReference type="ChEBI" id="CHEBI:58210"/>
    </ligand>
</feature>
<dbReference type="AlphaFoldDB" id="V5WJA3"/>
<gene>
    <name evidence="9" type="primary">pyrD</name>
    <name evidence="11" type="ORF">L21SP2_2263</name>
</gene>
<dbReference type="CDD" id="cd04740">
    <property type="entry name" value="DHOD_1B_like"/>
    <property type="match status" value="1"/>
</dbReference>
<dbReference type="PROSITE" id="PS00911">
    <property type="entry name" value="DHODEHASE_1"/>
    <property type="match status" value="1"/>
</dbReference>
<evidence type="ECO:0000256" key="7">
    <source>
        <dbReference type="ARBA" id="ARBA00022975"/>
    </source>
</evidence>
<evidence type="ECO:0000313" key="12">
    <source>
        <dbReference type="Proteomes" id="UP000018680"/>
    </source>
</evidence>
<dbReference type="GO" id="GO:0004152">
    <property type="term" value="F:dihydroorotate dehydrogenase activity"/>
    <property type="evidence" value="ECO:0007669"/>
    <property type="project" value="UniProtKB-UniRule"/>
</dbReference>
<feature type="binding site" evidence="9">
    <location>
        <position position="22"/>
    </location>
    <ligand>
        <name>FMN</name>
        <dbReference type="ChEBI" id="CHEBI:58210"/>
    </ligand>
</feature>
<evidence type="ECO:0000256" key="2">
    <source>
        <dbReference type="ARBA" id="ARBA00004725"/>
    </source>
</evidence>
<dbReference type="EMBL" id="CP006939">
    <property type="protein sequence ID" value="AHC15624.1"/>
    <property type="molecule type" value="Genomic_DNA"/>
</dbReference>
<dbReference type="SUPFAM" id="SSF51395">
    <property type="entry name" value="FMN-linked oxidoreductases"/>
    <property type="match status" value="1"/>
</dbReference>
<dbReference type="InterPro" id="IPR024920">
    <property type="entry name" value="Dihydroorotate_DH_1"/>
</dbReference>
<feature type="binding site" evidence="9">
    <location>
        <position position="166"/>
    </location>
    <ligand>
        <name>FMN</name>
        <dbReference type="ChEBI" id="CHEBI:58210"/>
    </ligand>
</feature>
<dbReference type="NCBIfam" id="TIGR01037">
    <property type="entry name" value="pyrD_sub1_fam"/>
    <property type="match status" value="1"/>
</dbReference>
<dbReference type="PIRSF" id="PIRSF000164">
    <property type="entry name" value="DHO_oxidase"/>
    <property type="match status" value="1"/>
</dbReference>
<feature type="binding site" evidence="9">
    <location>
        <position position="46"/>
    </location>
    <ligand>
        <name>substrate</name>
    </ligand>
</feature>
<feature type="domain" description="Dihydroorotate dehydrogenase catalytic" evidence="10">
    <location>
        <begin position="5"/>
        <end position="287"/>
    </location>
</feature>
<reference evidence="11 12" key="1">
    <citation type="journal article" date="2015" name="Stand. Genomic Sci.">
        <title>Complete genome sequence and description of Salinispira pacifica gen. nov., sp. nov., a novel spirochaete isolated form a hypersaline microbial mat.</title>
        <authorList>
            <person name="Ben Hania W."/>
            <person name="Joseph M."/>
            <person name="Schumann P."/>
            <person name="Bunk B."/>
            <person name="Fiebig A."/>
            <person name="Sproer C."/>
            <person name="Klenk H.P."/>
            <person name="Fardeau M.L."/>
            <person name="Spring S."/>
        </authorList>
    </citation>
    <scope>NUCLEOTIDE SEQUENCE [LARGE SCALE GENOMIC DNA]</scope>
    <source>
        <strain evidence="11 12">L21-RPul-D2</strain>
    </source>
</reference>
<evidence type="ECO:0000256" key="9">
    <source>
        <dbReference type="HAMAP-Rule" id="MF_00224"/>
    </source>
</evidence>
<keyword evidence="7 9" id="KW-0665">Pyrimidine biosynthesis</keyword>
<dbReference type="Proteomes" id="UP000018680">
    <property type="component" value="Chromosome"/>
</dbReference>
<evidence type="ECO:0000259" key="10">
    <source>
        <dbReference type="Pfam" id="PF01180"/>
    </source>
</evidence>
<dbReference type="OrthoDB" id="9794954at2"/>
<dbReference type="PATRIC" id="fig|1307761.3.peg.2256"/>
<dbReference type="InterPro" id="IPR013785">
    <property type="entry name" value="Aldolase_TIM"/>
</dbReference>
<dbReference type="NCBIfam" id="NF005574">
    <property type="entry name" value="PRK07259.1"/>
    <property type="match status" value="1"/>
</dbReference>
<comment type="function">
    <text evidence="9">Catalyzes the conversion of dihydroorotate to orotate.</text>
</comment>
<evidence type="ECO:0000256" key="8">
    <source>
        <dbReference type="ARBA" id="ARBA00023002"/>
    </source>
</evidence>
<dbReference type="InterPro" id="IPR033888">
    <property type="entry name" value="DHOD_1B"/>
</dbReference>
<feature type="binding site" evidence="9">
    <location>
        <position position="128"/>
    </location>
    <ligand>
        <name>FMN</name>
        <dbReference type="ChEBI" id="CHEBI:58210"/>
    </ligand>
</feature>
<dbReference type="HOGENOM" id="CLU_042042_0_0_12"/>
<dbReference type="GO" id="GO:0006207">
    <property type="term" value="P:'de novo' pyrimidine nucleobase biosynthetic process"/>
    <property type="evidence" value="ECO:0007669"/>
    <property type="project" value="InterPro"/>
</dbReference>
<dbReference type="Gene3D" id="3.20.20.70">
    <property type="entry name" value="Aldolase class I"/>
    <property type="match status" value="1"/>
</dbReference>
<keyword evidence="6 9" id="KW-0288">FMN</keyword>
<feature type="binding site" evidence="9">
    <location>
        <begin position="244"/>
        <end position="245"/>
    </location>
    <ligand>
        <name>FMN</name>
        <dbReference type="ChEBI" id="CHEBI:58210"/>
    </ligand>
</feature>
<comment type="catalytic activity">
    <reaction evidence="9">
        <text>(S)-dihydroorotate + A = orotate + AH2</text>
        <dbReference type="Rhea" id="RHEA:18073"/>
        <dbReference type="ChEBI" id="CHEBI:13193"/>
        <dbReference type="ChEBI" id="CHEBI:17499"/>
        <dbReference type="ChEBI" id="CHEBI:30839"/>
        <dbReference type="ChEBI" id="CHEBI:30864"/>
    </reaction>
</comment>
<organism evidence="11 12">
    <name type="scientific">Salinispira pacifica</name>
    <dbReference type="NCBI Taxonomy" id="1307761"/>
    <lineage>
        <taxon>Bacteria</taxon>
        <taxon>Pseudomonadati</taxon>
        <taxon>Spirochaetota</taxon>
        <taxon>Spirochaetia</taxon>
        <taxon>Spirochaetales</taxon>
        <taxon>Spirochaetaceae</taxon>
        <taxon>Salinispira</taxon>
    </lineage>
</organism>
<dbReference type="STRING" id="1307761.L21SP2_2263"/>